<dbReference type="STRING" id="1287727.SAMN05443999_10972"/>
<dbReference type="Proteomes" id="UP000199582">
    <property type="component" value="Unassembled WGS sequence"/>
</dbReference>
<evidence type="ECO:0000313" key="2">
    <source>
        <dbReference type="Proteomes" id="UP000199582"/>
    </source>
</evidence>
<sequence length="235" mass="26172">MSAPASSPTIAPEALAPGLWGLTGADITWRGVPVPLRCTVVELPGSNLWVHAPCPVTPDLRGWLNTLGRVAHVVLPQAPDLPYLEDWRAAWPAMRIWRGSEVKTASWCRHVRPLMLEGAQTETVFLHVASRSVILSRLMIAIDTGPMPPWARPLVWLAGIDDSDGKPPPGLARRLGGRRAVGDLVEQILDWGPERLILTHGRVYTRDASGEIKRAFRRLMRDRLWDRTFDEAGRR</sequence>
<evidence type="ECO:0008006" key="3">
    <source>
        <dbReference type="Google" id="ProtNLM"/>
    </source>
</evidence>
<dbReference type="Pfam" id="PF14234">
    <property type="entry name" value="DUF4336"/>
    <property type="match status" value="1"/>
</dbReference>
<reference evidence="1 2" key="1">
    <citation type="submission" date="2016-10" db="EMBL/GenBank/DDBJ databases">
        <authorList>
            <person name="de Groot N.N."/>
        </authorList>
    </citation>
    <scope>NUCLEOTIDE SEQUENCE [LARGE SCALE GENOMIC DNA]</scope>
    <source>
        <strain evidence="1 2">DSM 100674</strain>
    </source>
</reference>
<dbReference type="PANTHER" id="PTHR33835">
    <property type="entry name" value="YALI0C07656P"/>
    <property type="match status" value="1"/>
</dbReference>
<evidence type="ECO:0000313" key="1">
    <source>
        <dbReference type="EMBL" id="SEL89184.1"/>
    </source>
</evidence>
<organism evidence="1 2">
    <name type="scientific">Roseovarius azorensis</name>
    <dbReference type="NCBI Taxonomy" id="1287727"/>
    <lineage>
        <taxon>Bacteria</taxon>
        <taxon>Pseudomonadati</taxon>
        <taxon>Pseudomonadota</taxon>
        <taxon>Alphaproteobacteria</taxon>
        <taxon>Rhodobacterales</taxon>
        <taxon>Roseobacteraceae</taxon>
        <taxon>Roseovarius</taxon>
    </lineage>
</organism>
<dbReference type="EMBL" id="FOAG01000009">
    <property type="protein sequence ID" value="SEL89184.1"/>
    <property type="molecule type" value="Genomic_DNA"/>
</dbReference>
<keyword evidence="2" id="KW-1185">Reference proteome</keyword>
<dbReference type="RefSeq" id="WP_245770711.1">
    <property type="nucleotide sequence ID" value="NZ_FOAG01000009.1"/>
</dbReference>
<accession>A0A1H7TXB0</accession>
<dbReference type="PANTHER" id="PTHR33835:SF1">
    <property type="entry name" value="METALLO-BETA-LACTAMASE DOMAIN-CONTAINING PROTEIN"/>
    <property type="match status" value="1"/>
</dbReference>
<proteinExistence type="predicted"/>
<dbReference type="AlphaFoldDB" id="A0A1H7TXB0"/>
<dbReference type="InterPro" id="IPR025638">
    <property type="entry name" value="DUF4336"/>
</dbReference>
<gene>
    <name evidence="1" type="ORF">SAMN05443999_10972</name>
</gene>
<protein>
    <recommendedName>
        <fullName evidence="3">DUF4336 domain-containing protein</fullName>
    </recommendedName>
</protein>
<name>A0A1H7TXB0_9RHOB</name>